<dbReference type="Pfam" id="PF01327">
    <property type="entry name" value="Pep_deformylase"/>
    <property type="match status" value="1"/>
</dbReference>
<comment type="catalytic activity">
    <reaction evidence="2">
        <text>N-terminal N-formyl-L-methionyl-[peptide] + H2O = N-terminal L-methionyl-[peptide] + formate</text>
        <dbReference type="Rhea" id="RHEA:24420"/>
        <dbReference type="Rhea" id="RHEA-COMP:10639"/>
        <dbReference type="Rhea" id="RHEA-COMP:10640"/>
        <dbReference type="ChEBI" id="CHEBI:15377"/>
        <dbReference type="ChEBI" id="CHEBI:15740"/>
        <dbReference type="ChEBI" id="CHEBI:49298"/>
        <dbReference type="ChEBI" id="CHEBI:64731"/>
        <dbReference type="EC" id="3.5.1.88"/>
    </reaction>
</comment>
<dbReference type="SUPFAM" id="SSF56420">
    <property type="entry name" value="Peptide deformylase"/>
    <property type="match status" value="1"/>
</dbReference>
<dbReference type="AlphaFoldDB" id="A0A1G2L7L1"/>
<dbReference type="PANTHER" id="PTHR10458">
    <property type="entry name" value="PEPTIDE DEFORMYLASE"/>
    <property type="match status" value="1"/>
</dbReference>
<gene>
    <name evidence="2" type="primary">def</name>
    <name evidence="4" type="ORF">A3B34_01595</name>
</gene>
<evidence type="ECO:0000313" key="5">
    <source>
        <dbReference type="Proteomes" id="UP000176510"/>
    </source>
</evidence>
<feature type="compositionally biased region" description="Basic residues" evidence="3">
    <location>
        <begin position="83"/>
        <end position="102"/>
    </location>
</feature>
<feature type="binding site" evidence="2">
    <location>
        <position position="283"/>
    </location>
    <ligand>
        <name>Fe cation</name>
        <dbReference type="ChEBI" id="CHEBI:24875"/>
    </ligand>
</feature>
<keyword evidence="2" id="KW-0378">Hydrolase</keyword>
<dbReference type="GO" id="GO:0042586">
    <property type="term" value="F:peptide deformylase activity"/>
    <property type="evidence" value="ECO:0007669"/>
    <property type="project" value="UniProtKB-UniRule"/>
</dbReference>
<comment type="caution">
    <text evidence="4">The sequence shown here is derived from an EMBL/GenBank/DDBJ whole genome shotgun (WGS) entry which is preliminary data.</text>
</comment>
<dbReference type="Proteomes" id="UP000176510">
    <property type="component" value="Unassembled WGS sequence"/>
</dbReference>
<evidence type="ECO:0000313" key="4">
    <source>
        <dbReference type="EMBL" id="OHA07625.1"/>
    </source>
</evidence>
<dbReference type="PRINTS" id="PR01576">
    <property type="entry name" value="PDEFORMYLASE"/>
</dbReference>
<comment type="cofactor">
    <cofactor evidence="2">
        <name>Fe(2+)</name>
        <dbReference type="ChEBI" id="CHEBI:29033"/>
    </cofactor>
    <text evidence="2">Binds 1 Fe(2+) ion.</text>
</comment>
<dbReference type="GO" id="GO:0006412">
    <property type="term" value="P:translation"/>
    <property type="evidence" value="ECO:0007669"/>
    <property type="project" value="UniProtKB-UniRule"/>
</dbReference>
<accession>A0A1G2L7L1</accession>
<dbReference type="EMBL" id="MHQR01000015">
    <property type="protein sequence ID" value="OHA07625.1"/>
    <property type="molecule type" value="Genomic_DNA"/>
</dbReference>
<feature type="active site" evidence="2">
    <location>
        <position position="280"/>
    </location>
</feature>
<evidence type="ECO:0000256" key="1">
    <source>
        <dbReference type="ARBA" id="ARBA00010759"/>
    </source>
</evidence>
<comment type="similarity">
    <text evidence="1 2">Belongs to the polypeptide deformylase family.</text>
</comment>
<dbReference type="EC" id="3.5.1.88" evidence="2"/>
<reference evidence="4 5" key="1">
    <citation type="journal article" date="2016" name="Nat. Commun.">
        <title>Thousands of microbial genomes shed light on interconnected biogeochemical processes in an aquifer system.</title>
        <authorList>
            <person name="Anantharaman K."/>
            <person name="Brown C.T."/>
            <person name="Hug L.A."/>
            <person name="Sharon I."/>
            <person name="Castelle C.J."/>
            <person name="Probst A.J."/>
            <person name="Thomas B.C."/>
            <person name="Singh A."/>
            <person name="Wilkins M.J."/>
            <person name="Karaoz U."/>
            <person name="Brodie E.L."/>
            <person name="Williams K.H."/>
            <person name="Hubbard S.S."/>
            <person name="Banfield J.F."/>
        </authorList>
    </citation>
    <scope>NUCLEOTIDE SEQUENCE [LARGE SCALE GENOMIC DNA]</scope>
</reference>
<feature type="region of interest" description="Disordered" evidence="3">
    <location>
        <begin position="69"/>
        <end position="102"/>
    </location>
</feature>
<dbReference type="Gene3D" id="3.90.45.10">
    <property type="entry name" value="Peptide deformylase"/>
    <property type="match status" value="1"/>
</dbReference>
<proteinExistence type="inferred from homology"/>
<keyword evidence="2" id="KW-0479">Metal-binding</keyword>
<name>A0A1G2L7L1_9BACT</name>
<keyword evidence="2" id="KW-0648">Protein biosynthesis</keyword>
<comment type="function">
    <text evidence="2">Removes the formyl group from the N-terminal Met of newly synthesized proteins. Requires at least a dipeptide for an efficient rate of reaction. N-terminal L-methionine is a prerequisite for activity but the enzyme has broad specificity at other positions.</text>
</comment>
<dbReference type="CDD" id="cd00487">
    <property type="entry name" value="Pep_deformylase"/>
    <property type="match status" value="1"/>
</dbReference>
<feature type="binding site" evidence="2">
    <location>
        <position position="279"/>
    </location>
    <ligand>
        <name>Fe cation</name>
        <dbReference type="ChEBI" id="CHEBI:24875"/>
    </ligand>
</feature>
<dbReference type="NCBIfam" id="NF001159">
    <property type="entry name" value="PRK00150.1-3"/>
    <property type="match status" value="1"/>
</dbReference>
<dbReference type="InterPro" id="IPR023635">
    <property type="entry name" value="Peptide_deformylase"/>
</dbReference>
<keyword evidence="2" id="KW-0408">Iron</keyword>
<dbReference type="STRING" id="1802279.A3B34_01595"/>
<feature type="compositionally biased region" description="Basic and acidic residues" evidence="3">
    <location>
        <begin position="71"/>
        <end position="82"/>
    </location>
</feature>
<dbReference type="HAMAP" id="MF_00163">
    <property type="entry name" value="Pep_deformylase"/>
    <property type="match status" value="1"/>
</dbReference>
<feature type="binding site" evidence="2">
    <location>
        <position position="237"/>
    </location>
    <ligand>
        <name>Fe cation</name>
        <dbReference type="ChEBI" id="CHEBI:24875"/>
    </ligand>
</feature>
<evidence type="ECO:0000256" key="2">
    <source>
        <dbReference type="HAMAP-Rule" id="MF_00163"/>
    </source>
</evidence>
<dbReference type="InterPro" id="IPR036821">
    <property type="entry name" value="Peptide_deformylase_sf"/>
</dbReference>
<evidence type="ECO:0000256" key="3">
    <source>
        <dbReference type="SAM" id="MobiDB-lite"/>
    </source>
</evidence>
<dbReference type="PANTHER" id="PTHR10458:SF22">
    <property type="entry name" value="PEPTIDE DEFORMYLASE"/>
    <property type="match status" value="1"/>
</dbReference>
<sequence length="306" mass="35004">MRLTPDKKLHSREHLLADDLSRMLGEERRFAAYLGIAKRYYESDLRGLVRRVLEKQDLPQEARGKYFFAALRDKPQRPESRRHTPKPKKKKRKKRRVRMQKNHKTLPIIKVPQKVLRSVATDVPVTHIREPDIQDLIAAMKITLANTPDGVGLAAPQVGQSLRLFIVSEEAEEIDRSTADIERRFRRRALAGQVPESGMPPNKSNIGSGTRPWKYYVFINPVVKNKARGKALDAEGCLSVPGKFGHVKRCEKITVESLDEHGKKFLRGSANFFARVVQHELDHLDGTLFIDKAEEIIEVSPEEPRK</sequence>
<protein>
    <recommendedName>
        <fullName evidence="2">Peptide deformylase</fullName>
        <shortName evidence="2">PDF</shortName>
        <ecNumber evidence="2">3.5.1.88</ecNumber>
    </recommendedName>
    <alternativeName>
        <fullName evidence="2">Polypeptide deformylase</fullName>
    </alternativeName>
</protein>
<dbReference type="GO" id="GO:0046872">
    <property type="term" value="F:metal ion binding"/>
    <property type="evidence" value="ECO:0007669"/>
    <property type="project" value="UniProtKB-KW"/>
</dbReference>
<organism evidence="4 5">
    <name type="scientific">Candidatus Sungbacteria bacterium RIFCSPLOWO2_01_FULL_54_21</name>
    <dbReference type="NCBI Taxonomy" id="1802279"/>
    <lineage>
        <taxon>Bacteria</taxon>
        <taxon>Candidatus Sungiibacteriota</taxon>
    </lineage>
</organism>